<feature type="domain" description="Type II secretion system protein GspG C-terminal" evidence="11">
    <location>
        <begin position="33"/>
        <end position="140"/>
    </location>
</feature>
<evidence type="ECO:0000256" key="5">
    <source>
        <dbReference type="ARBA" id="ARBA00022481"/>
    </source>
</evidence>
<dbReference type="GO" id="GO:0015627">
    <property type="term" value="C:type II protein secretion system complex"/>
    <property type="evidence" value="ECO:0007669"/>
    <property type="project" value="InterPro"/>
</dbReference>
<dbReference type="Gene3D" id="3.30.700.10">
    <property type="entry name" value="Glycoprotein, Type 4 Pilin"/>
    <property type="match status" value="1"/>
</dbReference>
<dbReference type="RefSeq" id="WP_134114958.1">
    <property type="nucleotide sequence ID" value="NZ_SOEG01000003.1"/>
</dbReference>
<dbReference type="EMBL" id="SOEG01000003">
    <property type="protein sequence ID" value="TDX53280.1"/>
    <property type="molecule type" value="Genomic_DNA"/>
</dbReference>
<evidence type="ECO:0000313" key="13">
    <source>
        <dbReference type="Proteomes" id="UP000295832"/>
    </source>
</evidence>
<dbReference type="Pfam" id="PF08334">
    <property type="entry name" value="T2SSG"/>
    <property type="match status" value="1"/>
</dbReference>
<name>A0A4R8H3F1_9FIRM</name>
<dbReference type="InterPro" id="IPR000983">
    <property type="entry name" value="Bac_GSPG_pilin"/>
</dbReference>
<comment type="similarity">
    <text evidence="2">Belongs to the GSP G family.</text>
</comment>
<dbReference type="InterPro" id="IPR013545">
    <property type="entry name" value="T2SS_protein-GspG_C"/>
</dbReference>
<evidence type="ECO:0000256" key="10">
    <source>
        <dbReference type="SAM" id="Phobius"/>
    </source>
</evidence>
<dbReference type="PANTHER" id="PTHR30093">
    <property type="entry name" value="GENERAL SECRETION PATHWAY PROTEIN G"/>
    <property type="match status" value="1"/>
</dbReference>
<comment type="caution">
    <text evidence="12">The sequence shown here is derived from an EMBL/GenBank/DDBJ whole genome shotgun (WGS) entry which is preliminary data.</text>
</comment>
<dbReference type="AlphaFoldDB" id="A0A4R8H3F1"/>
<dbReference type="Proteomes" id="UP000295832">
    <property type="component" value="Unassembled WGS sequence"/>
</dbReference>
<keyword evidence="13" id="KW-1185">Reference proteome</keyword>
<evidence type="ECO:0000256" key="3">
    <source>
        <dbReference type="ARBA" id="ARBA00020042"/>
    </source>
</evidence>
<comment type="subcellular location">
    <subcellularLocation>
        <location evidence="1">Cell inner membrane</location>
        <topology evidence="1">Single-pass membrane protein</topology>
    </subcellularLocation>
</comment>
<dbReference type="InterPro" id="IPR012902">
    <property type="entry name" value="N_methyl_site"/>
</dbReference>
<evidence type="ECO:0000256" key="6">
    <source>
        <dbReference type="ARBA" id="ARBA00022519"/>
    </source>
</evidence>
<dbReference type="GO" id="GO:0005886">
    <property type="term" value="C:plasma membrane"/>
    <property type="evidence" value="ECO:0007669"/>
    <property type="project" value="UniProtKB-SubCell"/>
</dbReference>
<feature type="transmembrane region" description="Helical" evidence="10">
    <location>
        <begin position="12"/>
        <end position="35"/>
    </location>
</feature>
<evidence type="ECO:0000259" key="11">
    <source>
        <dbReference type="Pfam" id="PF08334"/>
    </source>
</evidence>
<evidence type="ECO:0000256" key="1">
    <source>
        <dbReference type="ARBA" id="ARBA00004377"/>
    </source>
</evidence>
<dbReference type="GO" id="GO:0015628">
    <property type="term" value="P:protein secretion by the type II secretion system"/>
    <property type="evidence" value="ECO:0007669"/>
    <property type="project" value="InterPro"/>
</dbReference>
<reference evidence="12 13" key="1">
    <citation type="submission" date="2019-03" db="EMBL/GenBank/DDBJ databases">
        <title>Subsurface microbial communities from deep shales in Ohio and West Virginia, USA.</title>
        <authorList>
            <person name="Wrighton K."/>
        </authorList>
    </citation>
    <scope>NUCLEOTIDE SEQUENCE [LARGE SCALE GENOMIC DNA]</scope>
    <source>
        <strain evidence="12 13">MSL 6dP</strain>
    </source>
</reference>
<dbReference type="NCBIfam" id="TIGR02532">
    <property type="entry name" value="IV_pilin_GFxxxE"/>
    <property type="match status" value="1"/>
</dbReference>
<keyword evidence="4" id="KW-1003">Cell membrane</keyword>
<keyword evidence="9 10" id="KW-0472">Membrane</keyword>
<dbReference type="InterPro" id="IPR010054">
    <property type="entry name" value="Type2_sec_GspG"/>
</dbReference>
<organism evidence="12 13">
    <name type="scientific">Orenia marismortui</name>
    <dbReference type="NCBI Taxonomy" id="46469"/>
    <lineage>
        <taxon>Bacteria</taxon>
        <taxon>Bacillati</taxon>
        <taxon>Bacillota</taxon>
        <taxon>Clostridia</taxon>
        <taxon>Halanaerobiales</taxon>
        <taxon>Halobacteroidaceae</taxon>
        <taxon>Orenia</taxon>
    </lineage>
</organism>
<evidence type="ECO:0000256" key="4">
    <source>
        <dbReference type="ARBA" id="ARBA00022475"/>
    </source>
</evidence>
<keyword evidence="8 10" id="KW-1133">Transmembrane helix</keyword>
<proteinExistence type="inferred from homology"/>
<dbReference type="NCBIfam" id="TIGR01710">
    <property type="entry name" value="typeII_sec_gspG"/>
    <property type="match status" value="1"/>
</dbReference>
<gene>
    <name evidence="12" type="ORF">C7959_103133</name>
</gene>
<evidence type="ECO:0000313" key="12">
    <source>
        <dbReference type="EMBL" id="TDX53280.1"/>
    </source>
</evidence>
<dbReference type="STRING" id="926561.GCA_000379025_01798"/>
<keyword evidence="7 10" id="KW-0812">Transmembrane</keyword>
<keyword evidence="6" id="KW-0997">Cell inner membrane</keyword>
<protein>
    <recommendedName>
        <fullName evidence="3">Type II secretion system core protein G</fullName>
    </recommendedName>
</protein>
<dbReference type="PANTHER" id="PTHR30093:SF45">
    <property type="entry name" value="TYPE II SECRETION SYSTEM CORE PROTEIN G"/>
    <property type="match status" value="1"/>
</dbReference>
<keyword evidence="5" id="KW-0488">Methylation</keyword>
<evidence type="ECO:0000256" key="8">
    <source>
        <dbReference type="ARBA" id="ARBA00022989"/>
    </source>
</evidence>
<evidence type="ECO:0000256" key="7">
    <source>
        <dbReference type="ARBA" id="ARBA00022692"/>
    </source>
</evidence>
<evidence type="ECO:0000256" key="9">
    <source>
        <dbReference type="ARBA" id="ARBA00023136"/>
    </source>
</evidence>
<dbReference type="Pfam" id="PF07963">
    <property type="entry name" value="N_methyl"/>
    <property type="match status" value="1"/>
</dbReference>
<accession>A0A4R8H3F1</accession>
<dbReference type="SUPFAM" id="SSF54523">
    <property type="entry name" value="Pili subunits"/>
    <property type="match status" value="1"/>
</dbReference>
<sequence length="140" mass="15766">MFRTLSKEDGFTLIEMIIVIVIIGFLATMVGPNLFNRVSQAKQTSAYNQIDVFKLALDNYRIDNGKYPTTTEGLKVLAEDPGSSDSWAGPYVDKIPLDPWGNEYNYRFPGKNNGHKYDLWSYGADNKEGGTGENEDITNW</sequence>
<dbReference type="InterPro" id="IPR045584">
    <property type="entry name" value="Pilin-like"/>
</dbReference>
<dbReference type="PRINTS" id="PR00813">
    <property type="entry name" value="BCTERIALGSPG"/>
</dbReference>
<evidence type="ECO:0000256" key="2">
    <source>
        <dbReference type="ARBA" id="ARBA00009984"/>
    </source>
</evidence>